<reference evidence="1 2" key="1">
    <citation type="submission" date="2023-03" db="EMBL/GenBank/DDBJ databases">
        <title>High recombination rates correlate with genetic variation in Cardiocondyla obscurior ants.</title>
        <authorList>
            <person name="Errbii M."/>
        </authorList>
    </citation>
    <scope>NUCLEOTIDE SEQUENCE [LARGE SCALE GENOMIC DNA]</scope>
    <source>
        <strain evidence="1">Alpha-2009</strain>
        <tissue evidence="1">Whole body</tissue>
    </source>
</reference>
<dbReference type="EMBL" id="JADYXP020000005">
    <property type="protein sequence ID" value="KAL0124611.1"/>
    <property type="molecule type" value="Genomic_DNA"/>
</dbReference>
<evidence type="ECO:0000313" key="2">
    <source>
        <dbReference type="Proteomes" id="UP001430953"/>
    </source>
</evidence>
<sequence length="91" mass="10241">MIPMSAQFFSPSHAISLALHTARCGSRRKTNCAADISVRLTMVKIAREEKRTGEEWSTPVYIKLARSVAIAGYKSDFFRTVSGISFPFRER</sequence>
<proteinExistence type="predicted"/>
<organism evidence="1 2">
    <name type="scientific">Cardiocondyla obscurior</name>
    <dbReference type="NCBI Taxonomy" id="286306"/>
    <lineage>
        <taxon>Eukaryota</taxon>
        <taxon>Metazoa</taxon>
        <taxon>Ecdysozoa</taxon>
        <taxon>Arthropoda</taxon>
        <taxon>Hexapoda</taxon>
        <taxon>Insecta</taxon>
        <taxon>Pterygota</taxon>
        <taxon>Neoptera</taxon>
        <taxon>Endopterygota</taxon>
        <taxon>Hymenoptera</taxon>
        <taxon>Apocrita</taxon>
        <taxon>Aculeata</taxon>
        <taxon>Formicoidea</taxon>
        <taxon>Formicidae</taxon>
        <taxon>Myrmicinae</taxon>
        <taxon>Cardiocondyla</taxon>
    </lineage>
</organism>
<dbReference type="Proteomes" id="UP001430953">
    <property type="component" value="Unassembled WGS sequence"/>
</dbReference>
<keyword evidence="2" id="KW-1185">Reference proteome</keyword>
<evidence type="ECO:0000313" key="1">
    <source>
        <dbReference type="EMBL" id="KAL0124611.1"/>
    </source>
</evidence>
<name>A0AAW2G8Q8_9HYME</name>
<protein>
    <submittedName>
        <fullName evidence="1">Uncharacterized protein</fullName>
    </submittedName>
</protein>
<dbReference type="AlphaFoldDB" id="A0AAW2G8Q8"/>
<accession>A0AAW2G8Q8</accession>
<gene>
    <name evidence="1" type="ORF">PUN28_006457</name>
</gene>
<comment type="caution">
    <text evidence="1">The sequence shown here is derived from an EMBL/GenBank/DDBJ whole genome shotgun (WGS) entry which is preliminary data.</text>
</comment>